<gene>
    <name evidence="1" type="ORF">ACFWJN_10875</name>
</gene>
<sequence>MSNAAYDHDATVHHAAATAFVWTRRDDGAGPELYGIEGHCPACHCPMAVSWPVGQYAVAKGGLLGRRAKPVTDRPWYTSCRCRSAHHGRPPGEDGGCGAGIYVPLPANGLPE</sequence>
<protein>
    <submittedName>
        <fullName evidence="1">Uncharacterized protein</fullName>
    </submittedName>
</protein>
<accession>A0ABW6FKM2</accession>
<evidence type="ECO:0000313" key="1">
    <source>
        <dbReference type="EMBL" id="MFD5099459.1"/>
    </source>
</evidence>
<comment type="caution">
    <text evidence="1">The sequence shown here is derived from an EMBL/GenBank/DDBJ whole genome shotgun (WGS) entry which is preliminary data.</text>
</comment>
<name>A0ABW6FKM2_9ACTN</name>
<organism evidence="1 2">
    <name type="scientific">Streptomyces albidochromogenes</name>
    <dbReference type="NCBI Taxonomy" id="329524"/>
    <lineage>
        <taxon>Bacteria</taxon>
        <taxon>Bacillati</taxon>
        <taxon>Actinomycetota</taxon>
        <taxon>Actinomycetes</taxon>
        <taxon>Kitasatosporales</taxon>
        <taxon>Streptomycetaceae</taxon>
        <taxon>Streptomyces</taxon>
    </lineage>
</organism>
<proteinExistence type="predicted"/>
<dbReference type="EMBL" id="JBHXIJ010000056">
    <property type="protein sequence ID" value="MFD5099459.1"/>
    <property type="molecule type" value="Genomic_DNA"/>
</dbReference>
<dbReference type="Proteomes" id="UP001598448">
    <property type="component" value="Unassembled WGS sequence"/>
</dbReference>
<evidence type="ECO:0000313" key="2">
    <source>
        <dbReference type="Proteomes" id="UP001598448"/>
    </source>
</evidence>
<dbReference type="RefSeq" id="WP_386712098.1">
    <property type="nucleotide sequence ID" value="NZ_JBHXIJ010000056.1"/>
</dbReference>
<reference evidence="1 2" key="1">
    <citation type="submission" date="2024-09" db="EMBL/GenBank/DDBJ databases">
        <title>The Natural Products Discovery Center: Release of the First 8490 Sequenced Strains for Exploring Actinobacteria Biosynthetic Diversity.</title>
        <authorList>
            <person name="Kalkreuter E."/>
            <person name="Kautsar S.A."/>
            <person name="Yang D."/>
            <person name="Bader C.D."/>
            <person name="Teijaro C.N."/>
            <person name="Fluegel L."/>
            <person name="Davis C.M."/>
            <person name="Simpson J.R."/>
            <person name="Lauterbach L."/>
            <person name="Steele A.D."/>
            <person name="Gui C."/>
            <person name="Meng S."/>
            <person name="Li G."/>
            <person name="Viehrig K."/>
            <person name="Ye F."/>
            <person name="Su P."/>
            <person name="Kiefer A.F."/>
            <person name="Nichols A."/>
            <person name="Cepeda A.J."/>
            <person name="Yan W."/>
            <person name="Fan B."/>
            <person name="Jiang Y."/>
            <person name="Adhikari A."/>
            <person name="Zheng C.-J."/>
            <person name="Schuster L."/>
            <person name="Cowan T.M."/>
            <person name="Smanski M.J."/>
            <person name="Chevrette M.G."/>
            <person name="De Carvalho L.P.S."/>
            <person name="Shen B."/>
        </authorList>
    </citation>
    <scope>NUCLEOTIDE SEQUENCE [LARGE SCALE GENOMIC DNA]</scope>
    <source>
        <strain evidence="1 2">NPDC058348</strain>
    </source>
</reference>
<keyword evidence="2" id="KW-1185">Reference proteome</keyword>